<dbReference type="EMBL" id="JAATEL010000009">
    <property type="protein sequence ID" value="NJP14863.1"/>
    <property type="molecule type" value="Genomic_DNA"/>
</dbReference>
<keyword evidence="3" id="KW-1185">Reference proteome</keyword>
<dbReference type="InterPro" id="IPR045652">
    <property type="entry name" value="DUF6397"/>
</dbReference>
<protein>
    <recommendedName>
        <fullName evidence="4">DNA-binding protein</fullName>
    </recommendedName>
</protein>
<evidence type="ECO:0008006" key="4">
    <source>
        <dbReference type="Google" id="ProtNLM"/>
    </source>
</evidence>
<organism evidence="2 3">
    <name type="scientific">Streptomyces thermoviolaceus subsp. thermoviolaceus</name>
    <dbReference type="NCBI Taxonomy" id="66860"/>
    <lineage>
        <taxon>Bacteria</taxon>
        <taxon>Bacillati</taxon>
        <taxon>Actinomycetota</taxon>
        <taxon>Actinomycetes</taxon>
        <taxon>Kitasatosporales</taxon>
        <taxon>Streptomycetaceae</taxon>
        <taxon>Streptomyces</taxon>
    </lineage>
</organism>
<gene>
    <name evidence="2" type="ORF">HCJ95_11300</name>
</gene>
<dbReference type="RefSeq" id="WP_168131477.1">
    <property type="nucleotide sequence ID" value="NZ_BMVZ01000013.1"/>
</dbReference>
<feature type="compositionally biased region" description="Basic and acidic residues" evidence="1">
    <location>
        <begin position="1"/>
        <end position="10"/>
    </location>
</feature>
<evidence type="ECO:0000313" key="2">
    <source>
        <dbReference type="EMBL" id="NJP14863.1"/>
    </source>
</evidence>
<evidence type="ECO:0000313" key="3">
    <source>
        <dbReference type="Proteomes" id="UP000635996"/>
    </source>
</evidence>
<feature type="region of interest" description="Disordered" evidence="1">
    <location>
        <begin position="256"/>
        <end position="303"/>
    </location>
</feature>
<sequence length="362" mass="40364">MSGDTIEHGPKTASGPARGQNRTTVSPGRAARELCLRQDEFDIAVLLGHIRTRRDEGSGGRCVDRAEIDRLRYRERFPGHLREQLTTVGTREGARLLGVTPARFVRLARLGLVVPVTFRITRDRSVVWRYPVGELRLFAGDPEHAALLRQQLPQHLRDQLDAGVDLRARNWRRRYLRCLLRQAEDAWDRAACAASLLDPVTVSETVTDPSERARLLRLRQLPPGHGAPGSPTARLVERITTAQDADEVERLRADLQRTVREARRSRPAPRHTGPTRQELRPCAAGHGQRTAPHGPARPSPDRNAHALLGRLLGTRHTTAAPEKAVVGSARRAHRLRYLTAGAYTARNRPSCTTDTSSRPCRS</sequence>
<feature type="region of interest" description="Disordered" evidence="1">
    <location>
        <begin position="1"/>
        <end position="27"/>
    </location>
</feature>
<accession>A0ABX0YQW7</accession>
<comment type="caution">
    <text evidence="2">The sequence shown here is derived from an EMBL/GenBank/DDBJ whole genome shotgun (WGS) entry which is preliminary data.</text>
</comment>
<dbReference type="Pfam" id="PF19934">
    <property type="entry name" value="DUF6397"/>
    <property type="match status" value="1"/>
</dbReference>
<dbReference type="Proteomes" id="UP000635996">
    <property type="component" value="Unassembled WGS sequence"/>
</dbReference>
<evidence type="ECO:0000256" key="1">
    <source>
        <dbReference type="SAM" id="MobiDB-lite"/>
    </source>
</evidence>
<reference evidence="2 3" key="1">
    <citation type="submission" date="2020-03" db="EMBL/GenBank/DDBJ databases">
        <title>WGS of actinomycetes isolated from Thailand.</title>
        <authorList>
            <person name="Thawai C."/>
        </authorList>
    </citation>
    <scope>NUCLEOTIDE SEQUENCE [LARGE SCALE GENOMIC DNA]</scope>
    <source>
        <strain evidence="2 3">NBRC 13905</strain>
    </source>
</reference>
<name>A0ABX0YQW7_STRTL</name>
<proteinExistence type="predicted"/>